<dbReference type="EMBL" id="JAHOGA010000123">
    <property type="protein sequence ID" value="MBV3491002.1"/>
    <property type="molecule type" value="Genomic_DNA"/>
</dbReference>
<dbReference type="RefSeq" id="WP_118327962.1">
    <property type="nucleotide sequence ID" value="NZ_JABWDE010000133.1"/>
</dbReference>
<reference evidence="9 10" key="1">
    <citation type="submission" date="2018-08" db="EMBL/GenBank/DDBJ databases">
        <title>A genome reference for cultivated species of the human gut microbiota.</title>
        <authorList>
            <person name="Zou Y."/>
            <person name="Xue W."/>
            <person name="Luo G."/>
        </authorList>
    </citation>
    <scope>NUCLEOTIDE SEQUENCE [LARGE SCALE GENOMIC DNA]</scope>
    <source>
        <strain evidence="9 10">AM09-18</strain>
    </source>
</reference>
<name>A0A415DC17_PHOVU</name>
<feature type="transmembrane region" description="Helical" evidence="5">
    <location>
        <begin position="403"/>
        <end position="422"/>
    </location>
</feature>
<evidence type="ECO:0000256" key="3">
    <source>
        <dbReference type="ARBA" id="ARBA00022989"/>
    </source>
</evidence>
<proteinExistence type="predicted"/>
<dbReference type="GO" id="GO:0016020">
    <property type="term" value="C:membrane"/>
    <property type="evidence" value="ECO:0007669"/>
    <property type="project" value="UniProtKB-SubCell"/>
</dbReference>
<evidence type="ECO:0000256" key="1">
    <source>
        <dbReference type="ARBA" id="ARBA00004141"/>
    </source>
</evidence>
<dbReference type="EMBL" id="QRMN01000072">
    <property type="protein sequence ID" value="RHJ70536.1"/>
    <property type="molecule type" value="Genomic_DNA"/>
</dbReference>
<comment type="subcellular location">
    <subcellularLocation>
        <location evidence="1">Membrane</location>
        <topology evidence="1">Multi-pass membrane protein</topology>
    </subcellularLocation>
</comment>
<evidence type="ECO:0000256" key="5">
    <source>
        <dbReference type="SAM" id="Phobius"/>
    </source>
</evidence>
<feature type="transmembrane region" description="Helical" evidence="5">
    <location>
        <begin position="380"/>
        <end position="397"/>
    </location>
</feature>
<feature type="transmembrane region" description="Helical" evidence="5">
    <location>
        <begin position="73"/>
        <end position="93"/>
    </location>
</feature>
<feature type="transmembrane region" description="Helical" evidence="5">
    <location>
        <begin position="39"/>
        <end position="61"/>
    </location>
</feature>
<reference evidence="8" key="3">
    <citation type="submission" date="2021-06" db="EMBL/GenBank/DDBJ databases">
        <title>Collection of gut derived symbiotic bacterial strains cultured from healthy donors.</title>
        <authorList>
            <person name="Lin H."/>
            <person name="Littmann E."/>
            <person name="Pamer E.G."/>
        </authorList>
    </citation>
    <scope>NUCLEOTIDE SEQUENCE</scope>
    <source>
        <strain evidence="8">MSK.19.85</strain>
    </source>
</reference>
<keyword evidence="3 5" id="KW-1133">Transmembrane helix</keyword>
<sequence length="431" mass="49542">MGTFLGFIILLIIVFSFVKLKIGVAIYLAYLLLVPYMQIHFFGVTFSYNLVNLIFLVAFFVDFRGRHKYRIDYKPLIPFAVLYGGYLIIMLFSSDTPLAYMLEKYRQQVMKIFILTFVMWNVMIQDNTSVKLFRNVCLVCIAIASIYGLFLTQTEGLNPYIMELTDISGGEYNIEYLTRDTGRMFGRITSVFIHPMSFGLFLGLSLVFIYSCIRKVNVYIIAILSLLVLINVFTCGVRSVIAGLAISILFYLLLIRKFKIFAGAAVVMVIIYGVISSIPEMSEYVSSIVDSKSTNIGGSSLELRINQFLGCFDIISNNPLFGKGFDWHQYYMQSHVIHPKLLAFESLIYVVLCNFGFVGVILWFVYVFKMYKYMRSLGSIKEILLPLTLFVFYLSYSCITGEYGYMQVFILFYIIMIGDFYVTKKKFVIKS</sequence>
<evidence type="ECO:0000256" key="2">
    <source>
        <dbReference type="ARBA" id="ARBA00022692"/>
    </source>
</evidence>
<feature type="transmembrane region" description="Helical" evidence="5">
    <location>
        <begin position="105"/>
        <end position="123"/>
    </location>
</feature>
<feature type="transmembrane region" description="Helical" evidence="5">
    <location>
        <begin position="260"/>
        <end position="278"/>
    </location>
</feature>
<feature type="transmembrane region" description="Helical" evidence="5">
    <location>
        <begin position="191"/>
        <end position="209"/>
    </location>
</feature>
<feature type="transmembrane region" description="Helical" evidence="5">
    <location>
        <begin position="347"/>
        <end position="368"/>
    </location>
</feature>
<gene>
    <name evidence="9" type="ORF">DW105_19715</name>
    <name evidence="7" type="ORF">GAS37_24120</name>
    <name evidence="8" type="ORF">KSX14_20805</name>
</gene>
<dbReference type="Pfam" id="PF04932">
    <property type="entry name" value="Wzy_C"/>
    <property type="match status" value="1"/>
</dbReference>
<feature type="transmembrane region" description="Helical" evidence="5">
    <location>
        <begin position="216"/>
        <end position="233"/>
    </location>
</feature>
<organism evidence="9 10">
    <name type="scientific">Phocaeicola vulgatus</name>
    <name type="common">Bacteroides vulgatus</name>
    <dbReference type="NCBI Taxonomy" id="821"/>
    <lineage>
        <taxon>Bacteria</taxon>
        <taxon>Pseudomonadati</taxon>
        <taxon>Bacteroidota</taxon>
        <taxon>Bacteroidia</taxon>
        <taxon>Bacteroidales</taxon>
        <taxon>Bacteroidaceae</taxon>
        <taxon>Phocaeicola</taxon>
    </lineage>
</organism>
<dbReference type="InterPro" id="IPR051533">
    <property type="entry name" value="WaaL-like"/>
</dbReference>
<feature type="transmembrane region" description="Helical" evidence="5">
    <location>
        <begin position="132"/>
        <end position="150"/>
    </location>
</feature>
<feature type="transmembrane region" description="Helical" evidence="5">
    <location>
        <begin position="7"/>
        <end position="33"/>
    </location>
</feature>
<dbReference type="InterPro" id="IPR007016">
    <property type="entry name" value="O-antigen_ligase-rel_domated"/>
</dbReference>
<dbReference type="GO" id="GO:0016874">
    <property type="term" value="F:ligase activity"/>
    <property type="evidence" value="ECO:0007669"/>
    <property type="project" value="UniProtKB-KW"/>
</dbReference>
<protein>
    <submittedName>
        <fullName evidence="8">O-antigen ligase family protein</fullName>
    </submittedName>
</protein>
<evidence type="ECO:0000313" key="7">
    <source>
        <dbReference type="EMBL" id="KAB3851627.1"/>
    </source>
</evidence>
<evidence type="ECO:0000313" key="8">
    <source>
        <dbReference type="EMBL" id="MBV3491002.1"/>
    </source>
</evidence>
<feature type="transmembrane region" description="Helical" evidence="5">
    <location>
        <begin position="239"/>
        <end position="255"/>
    </location>
</feature>
<keyword evidence="8" id="KW-0436">Ligase</keyword>
<evidence type="ECO:0000259" key="6">
    <source>
        <dbReference type="Pfam" id="PF04932"/>
    </source>
</evidence>
<dbReference type="Proteomes" id="UP000758576">
    <property type="component" value="Unassembled WGS sequence"/>
</dbReference>
<evidence type="ECO:0000256" key="4">
    <source>
        <dbReference type="ARBA" id="ARBA00023136"/>
    </source>
</evidence>
<dbReference type="Proteomes" id="UP000470332">
    <property type="component" value="Unassembled WGS sequence"/>
</dbReference>
<dbReference type="PANTHER" id="PTHR37422">
    <property type="entry name" value="TEICHURONIC ACID BIOSYNTHESIS PROTEIN TUAE"/>
    <property type="match status" value="1"/>
</dbReference>
<feature type="domain" description="O-antigen ligase-related" evidence="6">
    <location>
        <begin position="224"/>
        <end position="364"/>
    </location>
</feature>
<accession>A0A415DC17</accession>
<reference evidence="7 11" key="2">
    <citation type="journal article" date="2019" name="Nat. Med.">
        <title>A library of human gut bacterial isolates paired with longitudinal multiomics data enables mechanistic microbiome research.</title>
        <authorList>
            <person name="Poyet M."/>
            <person name="Groussin M."/>
            <person name="Gibbons S.M."/>
            <person name="Avila-Pacheco J."/>
            <person name="Jiang X."/>
            <person name="Kearney S.M."/>
            <person name="Perrotta A.R."/>
            <person name="Berdy B."/>
            <person name="Zhao S."/>
            <person name="Lieberman T.D."/>
            <person name="Swanson P.K."/>
            <person name="Smith M."/>
            <person name="Roesemann S."/>
            <person name="Alexander J.E."/>
            <person name="Rich S.A."/>
            <person name="Livny J."/>
            <person name="Vlamakis H."/>
            <person name="Clish C."/>
            <person name="Bullock K."/>
            <person name="Deik A."/>
            <person name="Scott J."/>
            <person name="Pierce K.A."/>
            <person name="Xavier R.J."/>
            <person name="Alm E.J."/>
        </authorList>
    </citation>
    <scope>NUCLEOTIDE SEQUENCE [LARGE SCALE GENOMIC DNA]</scope>
    <source>
        <strain evidence="7 11">BIOML-A9</strain>
    </source>
</reference>
<comment type="caution">
    <text evidence="9">The sequence shown here is derived from an EMBL/GenBank/DDBJ whole genome shotgun (WGS) entry which is preliminary data.</text>
</comment>
<dbReference type="EMBL" id="WCXA01000127">
    <property type="protein sequence ID" value="KAB3851627.1"/>
    <property type="molecule type" value="Genomic_DNA"/>
</dbReference>
<evidence type="ECO:0000313" key="9">
    <source>
        <dbReference type="EMBL" id="RHJ70536.1"/>
    </source>
</evidence>
<evidence type="ECO:0000313" key="11">
    <source>
        <dbReference type="Proteomes" id="UP000470332"/>
    </source>
</evidence>
<dbReference type="Proteomes" id="UP000283958">
    <property type="component" value="Unassembled WGS sequence"/>
</dbReference>
<evidence type="ECO:0000313" key="10">
    <source>
        <dbReference type="Proteomes" id="UP000283958"/>
    </source>
</evidence>
<keyword evidence="2 5" id="KW-0812">Transmembrane</keyword>
<keyword evidence="4 5" id="KW-0472">Membrane</keyword>
<dbReference type="AlphaFoldDB" id="A0A415DC17"/>
<dbReference type="PANTHER" id="PTHR37422:SF13">
    <property type="entry name" value="LIPOPOLYSACCHARIDE BIOSYNTHESIS PROTEIN PA4999-RELATED"/>
    <property type="match status" value="1"/>
</dbReference>